<organism evidence="12 13">
    <name type="scientific">Streptomyces andamanensis</name>
    <dbReference type="NCBI Taxonomy" id="1565035"/>
    <lineage>
        <taxon>Bacteria</taxon>
        <taxon>Bacillati</taxon>
        <taxon>Actinomycetota</taxon>
        <taxon>Actinomycetes</taxon>
        <taxon>Kitasatosporales</taxon>
        <taxon>Streptomycetaceae</taxon>
        <taxon>Streptomyces</taxon>
    </lineage>
</organism>
<dbReference type="SFLD" id="SFLDS00003">
    <property type="entry name" value="Haloacid_Dehalogenase"/>
    <property type="match status" value="1"/>
</dbReference>
<dbReference type="InterPro" id="IPR010976">
    <property type="entry name" value="B-phosphoglucomutase_hydrolase"/>
</dbReference>
<dbReference type="GO" id="GO:0016787">
    <property type="term" value="F:hydrolase activity"/>
    <property type="evidence" value="ECO:0007669"/>
    <property type="project" value="UniProtKB-KW"/>
</dbReference>
<evidence type="ECO:0000256" key="2">
    <source>
        <dbReference type="ARBA" id="ARBA00006171"/>
    </source>
</evidence>
<keyword evidence="13" id="KW-1185">Reference proteome</keyword>
<evidence type="ECO:0000256" key="3">
    <source>
        <dbReference type="ARBA" id="ARBA00022553"/>
    </source>
</evidence>
<keyword evidence="12" id="KW-0378">Hydrolase</keyword>
<dbReference type="Gene3D" id="3.40.50.1000">
    <property type="entry name" value="HAD superfamily/HAD-like"/>
    <property type="match status" value="1"/>
</dbReference>
<keyword evidence="6" id="KW-0413">Isomerase</keyword>
<keyword evidence="7" id="KW-0119">Carbohydrate metabolism</keyword>
<dbReference type="RefSeq" id="WP_381744263.1">
    <property type="nucleotide sequence ID" value="NZ_JBHSDP010000029.1"/>
</dbReference>
<evidence type="ECO:0000256" key="9">
    <source>
        <dbReference type="ARBA" id="ARBA00044968"/>
    </source>
</evidence>
<dbReference type="NCBIfam" id="TIGR01509">
    <property type="entry name" value="HAD-SF-IA-v3"/>
    <property type="match status" value="1"/>
</dbReference>
<dbReference type="PANTHER" id="PTHR46193">
    <property type="entry name" value="6-PHOSPHOGLUCONATE PHOSPHATASE"/>
    <property type="match status" value="1"/>
</dbReference>
<proteinExistence type="inferred from homology"/>
<dbReference type="InterPro" id="IPR051600">
    <property type="entry name" value="Beta-PGM-like"/>
</dbReference>
<name>A0ABV8TQT0_9ACTN</name>
<gene>
    <name evidence="12" type="ORF">ACFPC0_34915</name>
</gene>
<dbReference type="NCBIfam" id="TIGR02009">
    <property type="entry name" value="PGMB-YQAB-SF"/>
    <property type="match status" value="1"/>
</dbReference>
<evidence type="ECO:0000256" key="8">
    <source>
        <dbReference type="ARBA" id="ARBA00044926"/>
    </source>
</evidence>
<dbReference type="EC" id="5.4.2.6" evidence="9"/>
<evidence type="ECO:0000313" key="13">
    <source>
        <dbReference type="Proteomes" id="UP001595824"/>
    </source>
</evidence>
<evidence type="ECO:0000256" key="4">
    <source>
        <dbReference type="ARBA" id="ARBA00022723"/>
    </source>
</evidence>
<accession>A0ABV8TQT0</accession>
<dbReference type="Gene3D" id="1.10.150.240">
    <property type="entry name" value="Putative phosphatase, domain 2"/>
    <property type="match status" value="1"/>
</dbReference>
<dbReference type="InterPro" id="IPR036412">
    <property type="entry name" value="HAD-like_sf"/>
</dbReference>
<dbReference type="Pfam" id="PF00702">
    <property type="entry name" value="Hydrolase"/>
    <property type="match status" value="1"/>
</dbReference>
<dbReference type="InterPro" id="IPR006439">
    <property type="entry name" value="HAD-SF_hydro_IA"/>
</dbReference>
<comment type="caution">
    <text evidence="12">The sequence shown here is derived from an EMBL/GenBank/DDBJ whole genome shotgun (WGS) entry which is preliminary data.</text>
</comment>
<evidence type="ECO:0000256" key="1">
    <source>
        <dbReference type="ARBA" id="ARBA00001946"/>
    </source>
</evidence>
<dbReference type="SFLD" id="SFLDG01129">
    <property type="entry name" value="C1.5:_HAD__Beta-PGM__Phosphata"/>
    <property type="match status" value="1"/>
</dbReference>
<dbReference type="InterPro" id="IPR023198">
    <property type="entry name" value="PGP-like_dom2"/>
</dbReference>
<evidence type="ECO:0000313" key="12">
    <source>
        <dbReference type="EMBL" id="MFC4332870.1"/>
    </source>
</evidence>
<sequence>MTQLGLPDEILACLFDLDGVVTRTAVVHAAAWKEAFDAFLRERGGDQRPFDAAADYDEYVDGRPRADGVRTFLASRGIELPEGTPDDPPDAQTVNGLGNRKNALVLEKIRTEGVQPYEGTLRYIDAVRAAGLKTAIVSSSANTVDVLRSIDAEHLFDVRIDGVVARERALPGKPHPDTFLAAARDLGVAAARATVFEDALAGMDAGRSGSFGYVVGVDRVGQRDALYAHGADVVVDDLAELLAGPPGPAGPAAKGGAA</sequence>
<comment type="catalytic activity">
    <reaction evidence="8">
        <text>beta-D-glucose 1-phosphate = beta-D-glucose 6-phosphate</text>
        <dbReference type="Rhea" id="RHEA:20113"/>
        <dbReference type="ChEBI" id="CHEBI:57684"/>
        <dbReference type="ChEBI" id="CHEBI:58247"/>
        <dbReference type="EC" id="5.4.2.6"/>
    </reaction>
</comment>
<evidence type="ECO:0000256" key="6">
    <source>
        <dbReference type="ARBA" id="ARBA00023235"/>
    </source>
</evidence>
<evidence type="ECO:0000256" key="5">
    <source>
        <dbReference type="ARBA" id="ARBA00022842"/>
    </source>
</evidence>
<comment type="cofactor">
    <cofactor evidence="1">
        <name>Mg(2+)</name>
        <dbReference type="ChEBI" id="CHEBI:18420"/>
    </cofactor>
</comment>
<reference evidence="13" key="1">
    <citation type="journal article" date="2019" name="Int. J. Syst. Evol. Microbiol.">
        <title>The Global Catalogue of Microorganisms (GCM) 10K type strain sequencing project: providing services to taxonomists for standard genome sequencing and annotation.</title>
        <authorList>
            <consortium name="The Broad Institute Genomics Platform"/>
            <consortium name="The Broad Institute Genome Sequencing Center for Infectious Disease"/>
            <person name="Wu L."/>
            <person name="Ma J."/>
        </authorList>
    </citation>
    <scope>NUCLEOTIDE SEQUENCE [LARGE SCALE GENOMIC DNA]</scope>
    <source>
        <strain evidence="13">PCU 347</strain>
    </source>
</reference>
<evidence type="ECO:0000256" key="11">
    <source>
        <dbReference type="SAM" id="MobiDB-lite"/>
    </source>
</evidence>
<dbReference type="Proteomes" id="UP001595824">
    <property type="component" value="Unassembled WGS sequence"/>
</dbReference>
<feature type="region of interest" description="Disordered" evidence="11">
    <location>
        <begin position="78"/>
        <end position="97"/>
    </location>
</feature>
<dbReference type="EMBL" id="JBHSDP010000029">
    <property type="protein sequence ID" value="MFC4332870.1"/>
    <property type="molecule type" value="Genomic_DNA"/>
</dbReference>
<comment type="similarity">
    <text evidence="2">Belongs to the HAD-like hydrolase superfamily. CbbY/CbbZ/Gph/YieH family.</text>
</comment>
<dbReference type="SUPFAM" id="SSF56784">
    <property type="entry name" value="HAD-like"/>
    <property type="match status" value="1"/>
</dbReference>
<dbReference type="InterPro" id="IPR023214">
    <property type="entry name" value="HAD_sf"/>
</dbReference>
<keyword evidence="3" id="KW-0597">Phosphoprotein</keyword>
<keyword evidence="5" id="KW-0460">Magnesium</keyword>
<evidence type="ECO:0000256" key="10">
    <source>
        <dbReference type="ARBA" id="ARBA00044991"/>
    </source>
</evidence>
<dbReference type="PANTHER" id="PTHR46193:SF18">
    <property type="entry name" value="HEXITOL PHOSPHATASE B"/>
    <property type="match status" value="1"/>
</dbReference>
<protein>
    <recommendedName>
        <fullName evidence="10">Beta-phosphoglucomutase</fullName>
        <ecNumber evidence="9">5.4.2.6</ecNumber>
    </recommendedName>
</protein>
<keyword evidence="4" id="KW-0479">Metal-binding</keyword>
<evidence type="ECO:0000256" key="7">
    <source>
        <dbReference type="ARBA" id="ARBA00023277"/>
    </source>
</evidence>
<dbReference type="PRINTS" id="PR00413">
    <property type="entry name" value="HADHALOGNASE"/>
</dbReference>